<evidence type="ECO:0000313" key="1">
    <source>
        <dbReference type="EMBL" id="AEG61646.1"/>
    </source>
</evidence>
<dbReference type="STRING" id="696281.Desru_3443"/>
<dbReference type="Proteomes" id="UP000009234">
    <property type="component" value="Chromosome"/>
</dbReference>
<sequence>MFIGEIMLILELQANKDNPVKLKELFEKHREQLLKMKQKYPQWKSYIEPAVLEELRKMGLPVD</sequence>
<accession>F6DLK4</accession>
<keyword evidence="2" id="KW-1185">Reference proteome</keyword>
<dbReference type="AlphaFoldDB" id="F6DLK4"/>
<organism evidence="1 2">
    <name type="scientific">Desulforamulus ruminis (strain ATCC 23193 / DSM 2154 / NCIMB 8452 / DL)</name>
    <name type="common">Desulfotomaculum ruminis</name>
    <dbReference type="NCBI Taxonomy" id="696281"/>
    <lineage>
        <taxon>Bacteria</taxon>
        <taxon>Bacillati</taxon>
        <taxon>Bacillota</taxon>
        <taxon>Clostridia</taxon>
        <taxon>Eubacteriales</taxon>
        <taxon>Peptococcaceae</taxon>
        <taxon>Desulforamulus</taxon>
    </lineage>
</organism>
<dbReference type="HOGENOM" id="CLU_2878565_0_0_9"/>
<dbReference type="EMBL" id="CP002780">
    <property type="protein sequence ID" value="AEG61646.1"/>
    <property type="molecule type" value="Genomic_DNA"/>
</dbReference>
<reference evidence="1 2" key="2">
    <citation type="journal article" date="2012" name="Stand. Genomic Sci.">
        <title>Complete genome sequence of the sulfate-reducing firmicute Desulfotomaculum ruminis type strain (DL(T)).</title>
        <authorList>
            <person name="Spring S."/>
            <person name="Visser M."/>
            <person name="Lu M."/>
            <person name="Copeland A."/>
            <person name="Lapidus A."/>
            <person name="Lucas S."/>
            <person name="Cheng J.F."/>
            <person name="Han C."/>
            <person name="Tapia R."/>
            <person name="Goodwin L.A."/>
            <person name="Pitluck S."/>
            <person name="Ivanova N."/>
            <person name="Land M."/>
            <person name="Hauser L."/>
            <person name="Larimer F."/>
            <person name="Rohde M."/>
            <person name="Goker M."/>
            <person name="Detter J.C."/>
            <person name="Kyrpides N.C."/>
            <person name="Woyke T."/>
            <person name="Schaap P.J."/>
            <person name="Plugge C.M."/>
            <person name="Muyzer G."/>
            <person name="Kuever J."/>
            <person name="Pereira I.A."/>
            <person name="Parshina S.N."/>
            <person name="Bernier-Latmani R."/>
            <person name="Stams A.J."/>
            <person name="Klenk H.P."/>
        </authorList>
    </citation>
    <scope>NUCLEOTIDE SEQUENCE [LARGE SCALE GENOMIC DNA]</scope>
    <source>
        <strain evidence="2">ATCC 23193 / DSM 2154 / NCIB 8452 / DL</strain>
    </source>
</reference>
<protein>
    <submittedName>
        <fullName evidence="1">Uncharacterized protein</fullName>
    </submittedName>
</protein>
<dbReference type="RefSeq" id="WP_013843392.1">
    <property type="nucleotide sequence ID" value="NC_015589.1"/>
</dbReference>
<dbReference type="OrthoDB" id="1787482at2"/>
<gene>
    <name evidence="1" type="ordered locus">Desru_3443</name>
</gene>
<name>F6DLK4_DESRL</name>
<dbReference type="KEGG" id="dru:Desru_3443"/>
<proteinExistence type="predicted"/>
<reference evidence="2" key="1">
    <citation type="submission" date="2011-05" db="EMBL/GenBank/DDBJ databases">
        <title>Complete sequence of Desulfotomaculum ruminis DSM 2154.</title>
        <authorList>
            <person name="Lucas S."/>
            <person name="Copeland A."/>
            <person name="Lapidus A."/>
            <person name="Cheng J.-F."/>
            <person name="Goodwin L."/>
            <person name="Pitluck S."/>
            <person name="Lu M."/>
            <person name="Detter J.C."/>
            <person name="Han C."/>
            <person name="Tapia R."/>
            <person name="Land M."/>
            <person name="Hauser L."/>
            <person name="Kyrpides N."/>
            <person name="Ivanova N."/>
            <person name="Mikhailova N."/>
            <person name="Pagani I."/>
            <person name="Stams A.J.M."/>
            <person name="Plugge C.M."/>
            <person name="Muyzer G."/>
            <person name="Kuever J."/>
            <person name="Parshina S.N."/>
            <person name="Ivanova A.E."/>
            <person name="Nazina T.N."/>
            <person name="Brambilla E."/>
            <person name="Spring S."/>
            <person name="Klenk H.-P."/>
            <person name="Woyke T."/>
        </authorList>
    </citation>
    <scope>NUCLEOTIDE SEQUENCE [LARGE SCALE GENOMIC DNA]</scope>
    <source>
        <strain evidence="2">ATCC 23193 / DSM 2154 / NCIB 8452 / DL</strain>
    </source>
</reference>
<evidence type="ECO:0000313" key="2">
    <source>
        <dbReference type="Proteomes" id="UP000009234"/>
    </source>
</evidence>